<evidence type="ECO:0000313" key="4">
    <source>
        <dbReference type="Proteomes" id="UP001158576"/>
    </source>
</evidence>
<dbReference type="InterPro" id="IPR036568">
    <property type="entry name" value="GGCT-like_sf"/>
</dbReference>
<keyword evidence="2" id="KW-0456">Lyase</keyword>
<dbReference type="PANTHER" id="PTHR12935:SF0">
    <property type="entry name" value="GAMMA-GLUTAMYLCYCLOTRANSFERASE"/>
    <property type="match status" value="1"/>
</dbReference>
<name>A0ABN7S177_OIKDI</name>
<accession>A0ABN7S177</accession>
<sequence>MKSASEKFLYFAFGSNLLESRVKINSPSAEFICYATLKNYELVFAGWSERWQGASATIIESQENDVIGCVYSIDKENLAELDRQEGVHQNIYEPLEISALGSDGKNYLCRTYYKKDVAEGRTKQDPPSKAYVSVIISGAKEHKFPEPYISQLETIEHNGIFDIPMLKNIEEGRKEDDEPDQ</sequence>
<dbReference type="Gene3D" id="3.10.490.10">
    <property type="entry name" value="Gamma-glutamyl cyclotransferase-like"/>
    <property type="match status" value="1"/>
</dbReference>
<gene>
    <name evidence="3" type="ORF">OKIOD_LOCUS4248</name>
</gene>
<dbReference type="CDD" id="cd06661">
    <property type="entry name" value="GGCT_like"/>
    <property type="match status" value="1"/>
</dbReference>
<evidence type="ECO:0000313" key="3">
    <source>
        <dbReference type="EMBL" id="CAG5090698.1"/>
    </source>
</evidence>
<dbReference type="InterPro" id="IPR013024">
    <property type="entry name" value="GGCT-like"/>
</dbReference>
<proteinExistence type="predicted"/>
<dbReference type="PANTHER" id="PTHR12935">
    <property type="entry name" value="GAMMA-GLUTAMYLCYCLOTRANSFERASE"/>
    <property type="match status" value="1"/>
</dbReference>
<organism evidence="3 4">
    <name type="scientific">Oikopleura dioica</name>
    <name type="common">Tunicate</name>
    <dbReference type="NCBI Taxonomy" id="34765"/>
    <lineage>
        <taxon>Eukaryota</taxon>
        <taxon>Metazoa</taxon>
        <taxon>Chordata</taxon>
        <taxon>Tunicata</taxon>
        <taxon>Appendicularia</taxon>
        <taxon>Copelata</taxon>
        <taxon>Oikopleuridae</taxon>
        <taxon>Oikopleura</taxon>
    </lineage>
</organism>
<dbReference type="Pfam" id="PF13772">
    <property type="entry name" value="AIG2_2"/>
    <property type="match status" value="1"/>
</dbReference>
<keyword evidence="4" id="KW-1185">Reference proteome</keyword>
<dbReference type="SUPFAM" id="SSF110857">
    <property type="entry name" value="Gamma-glutamyl cyclotransferase-like"/>
    <property type="match status" value="1"/>
</dbReference>
<dbReference type="EMBL" id="OU015568">
    <property type="protein sequence ID" value="CAG5090698.1"/>
    <property type="molecule type" value="Genomic_DNA"/>
</dbReference>
<dbReference type="Proteomes" id="UP001158576">
    <property type="component" value="Chromosome PAR"/>
</dbReference>
<dbReference type="InterPro" id="IPR017939">
    <property type="entry name" value="G-Glutamylcylcotransferase"/>
</dbReference>
<evidence type="ECO:0000256" key="2">
    <source>
        <dbReference type="ARBA" id="ARBA00023239"/>
    </source>
</evidence>
<protein>
    <recommendedName>
        <fullName evidence="1">gamma-glutamylcyclotransferase</fullName>
        <ecNumber evidence="1">4.3.2.9</ecNumber>
    </recommendedName>
</protein>
<evidence type="ECO:0000256" key="1">
    <source>
        <dbReference type="ARBA" id="ARBA00012346"/>
    </source>
</evidence>
<dbReference type="EC" id="4.3.2.9" evidence="1"/>
<reference evidence="3 4" key="1">
    <citation type="submission" date="2021-04" db="EMBL/GenBank/DDBJ databases">
        <authorList>
            <person name="Bliznina A."/>
        </authorList>
    </citation>
    <scope>NUCLEOTIDE SEQUENCE [LARGE SCALE GENOMIC DNA]</scope>
</reference>